<name>A0A1H2J2K2_9ACTN</name>
<protein>
    <submittedName>
        <fullName evidence="2">DNA binding domain-containing protein, excisionase family</fullName>
    </submittedName>
</protein>
<dbReference type="Pfam" id="PF12728">
    <property type="entry name" value="HTH_17"/>
    <property type="match status" value="1"/>
</dbReference>
<dbReference type="Proteomes" id="UP000183180">
    <property type="component" value="Unassembled WGS sequence"/>
</dbReference>
<accession>A0A1H2J2K2</accession>
<dbReference type="NCBIfam" id="TIGR01764">
    <property type="entry name" value="excise"/>
    <property type="match status" value="1"/>
</dbReference>
<reference evidence="2 3" key="1">
    <citation type="submission" date="2016-10" db="EMBL/GenBank/DDBJ databases">
        <authorList>
            <person name="de Groot N.N."/>
        </authorList>
    </citation>
    <scope>NUCLEOTIDE SEQUENCE [LARGE SCALE GENOMIC DNA]</scope>
    <source>
        <strain evidence="2 3">DSM 44215</strain>
    </source>
</reference>
<dbReference type="GO" id="GO:0003677">
    <property type="term" value="F:DNA binding"/>
    <property type="evidence" value="ECO:0007669"/>
    <property type="project" value="InterPro"/>
</dbReference>
<dbReference type="AlphaFoldDB" id="A0A1H2J2K2"/>
<dbReference type="InterPro" id="IPR010093">
    <property type="entry name" value="SinI_DNA-bd"/>
</dbReference>
<evidence type="ECO:0000313" key="2">
    <source>
        <dbReference type="EMBL" id="SDU50629.1"/>
    </source>
</evidence>
<dbReference type="Gene3D" id="1.10.1660.10">
    <property type="match status" value="1"/>
</dbReference>
<sequence length="74" mass="8077">MWNYYIMVRMTAEVAIPPLSTAEVAARLGVTTVTVIRWARAGTLPAMKMPGRTGAYLFDADTVARFAAKREATA</sequence>
<dbReference type="InterPro" id="IPR009061">
    <property type="entry name" value="DNA-bd_dom_put_sf"/>
</dbReference>
<proteinExistence type="predicted"/>
<dbReference type="EMBL" id="FNLM01000034">
    <property type="protein sequence ID" value="SDU50629.1"/>
    <property type="molecule type" value="Genomic_DNA"/>
</dbReference>
<gene>
    <name evidence="2" type="ORF">SAMN04488548_1341667</name>
</gene>
<evidence type="ECO:0000259" key="1">
    <source>
        <dbReference type="Pfam" id="PF12728"/>
    </source>
</evidence>
<organism evidence="2 3">
    <name type="scientific">Gordonia westfalica</name>
    <dbReference type="NCBI Taxonomy" id="158898"/>
    <lineage>
        <taxon>Bacteria</taxon>
        <taxon>Bacillati</taxon>
        <taxon>Actinomycetota</taxon>
        <taxon>Actinomycetes</taxon>
        <taxon>Mycobacteriales</taxon>
        <taxon>Gordoniaceae</taxon>
        <taxon>Gordonia</taxon>
    </lineage>
</organism>
<feature type="domain" description="Helix-turn-helix" evidence="1">
    <location>
        <begin position="19"/>
        <end position="70"/>
    </location>
</feature>
<evidence type="ECO:0000313" key="3">
    <source>
        <dbReference type="Proteomes" id="UP000183180"/>
    </source>
</evidence>
<dbReference type="SUPFAM" id="SSF46955">
    <property type="entry name" value="Putative DNA-binding domain"/>
    <property type="match status" value="1"/>
</dbReference>
<dbReference type="STRING" id="158898.SAMN04488548_1341667"/>
<dbReference type="InterPro" id="IPR041657">
    <property type="entry name" value="HTH_17"/>
</dbReference>